<dbReference type="GO" id="GO:0016747">
    <property type="term" value="F:acyltransferase activity, transferring groups other than amino-acyl groups"/>
    <property type="evidence" value="ECO:0007669"/>
    <property type="project" value="TreeGrafter"/>
</dbReference>
<evidence type="ECO:0000256" key="1">
    <source>
        <dbReference type="ARBA" id="ARBA00009861"/>
    </source>
</evidence>
<evidence type="ECO:0000313" key="2">
    <source>
        <dbReference type="EnsemblPlants" id="QL09p052145:mrna"/>
    </source>
</evidence>
<reference evidence="2 3" key="1">
    <citation type="journal article" date="2016" name="G3 (Bethesda)">
        <title>First Draft Assembly and Annotation of the Genome of a California Endemic Oak Quercus lobata Nee (Fagaceae).</title>
        <authorList>
            <person name="Sork V.L."/>
            <person name="Fitz-Gibbon S.T."/>
            <person name="Puiu D."/>
            <person name="Crepeau M."/>
            <person name="Gugger P.F."/>
            <person name="Sherman R."/>
            <person name="Stevens K."/>
            <person name="Langley C.H."/>
            <person name="Pellegrini M."/>
            <person name="Salzberg S.L."/>
        </authorList>
    </citation>
    <scope>NUCLEOTIDE SEQUENCE [LARGE SCALE GENOMIC DNA]</scope>
    <source>
        <strain evidence="2 3">cv. SW786</strain>
    </source>
</reference>
<dbReference type="Proteomes" id="UP000594261">
    <property type="component" value="Chromosome 9"/>
</dbReference>
<dbReference type="Gramene" id="QL09p052145:mrna">
    <property type="protein sequence ID" value="QL09p052145:mrna"/>
    <property type="gene ID" value="QL09p052145"/>
</dbReference>
<dbReference type="Gene3D" id="3.30.559.10">
    <property type="entry name" value="Chloramphenicol acetyltransferase-like domain"/>
    <property type="match status" value="2"/>
</dbReference>
<sequence length="294" mass="32665">MENMKSLEKVVIAPEKPTEPGRLVPCSEEDNRFEIDCNGAGVVVVAAITNTRLSELGDLSSPKLEFRQLVALLDEEGDEERDLEGQSLFVYTDPYGLFVSGTHKLLKEGGPRGRKTEELHHISCCGSKDMEGNEHCSTDARGKDFHHVVSDGCLQKNCATSTMWACRECNALIPGFARASVRELGEEDDWFLVRKVQEGVERLDDEYVRSGIDWLEVNRGVPCTENSFSLVSWLGLGLEEEVFAWGRVKCATPIVVKPGLVMLLPGPKGEGGLNKCLQLHGDQMDDFYRLMMNV</sequence>
<accession>A0A7N2MMM7</accession>
<reference evidence="2" key="2">
    <citation type="submission" date="2021-01" db="UniProtKB">
        <authorList>
            <consortium name="EnsemblPlants"/>
        </authorList>
    </citation>
    <scope>IDENTIFICATION</scope>
</reference>
<keyword evidence="3" id="KW-1185">Reference proteome</keyword>
<organism evidence="2 3">
    <name type="scientific">Quercus lobata</name>
    <name type="common">Valley oak</name>
    <dbReference type="NCBI Taxonomy" id="97700"/>
    <lineage>
        <taxon>Eukaryota</taxon>
        <taxon>Viridiplantae</taxon>
        <taxon>Streptophyta</taxon>
        <taxon>Embryophyta</taxon>
        <taxon>Tracheophyta</taxon>
        <taxon>Spermatophyta</taxon>
        <taxon>Magnoliopsida</taxon>
        <taxon>eudicotyledons</taxon>
        <taxon>Gunneridae</taxon>
        <taxon>Pentapetalae</taxon>
        <taxon>rosids</taxon>
        <taxon>fabids</taxon>
        <taxon>Fagales</taxon>
        <taxon>Fagaceae</taxon>
        <taxon>Quercus</taxon>
    </lineage>
</organism>
<dbReference type="AlphaFoldDB" id="A0A7N2MMM7"/>
<name>A0A7N2MMM7_QUELO</name>
<evidence type="ECO:0000313" key="3">
    <source>
        <dbReference type="Proteomes" id="UP000594261"/>
    </source>
</evidence>
<dbReference type="InterPro" id="IPR050317">
    <property type="entry name" value="Plant_Fungal_Acyltransferase"/>
</dbReference>
<dbReference type="PANTHER" id="PTHR31642">
    <property type="entry name" value="TRICHOTHECENE 3-O-ACETYLTRANSFERASE"/>
    <property type="match status" value="1"/>
</dbReference>
<comment type="similarity">
    <text evidence="1">Belongs to the plant acyltransferase family.</text>
</comment>
<dbReference type="EnsemblPlants" id="QL09p052145:mrna">
    <property type="protein sequence ID" value="QL09p052145:mrna"/>
    <property type="gene ID" value="QL09p052145"/>
</dbReference>
<dbReference type="InParanoid" id="A0A7N2MMM7"/>
<dbReference type="Pfam" id="PF02458">
    <property type="entry name" value="Transferase"/>
    <property type="match status" value="2"/>
</dbReference>
<dbReference type="InterPro" id="IPR023213">
    <property type="entry name" value="CAT-like_dom_sf"/>
</dbReference>
<protein>
    <submittedName>
        <fullName evidence="2">Uncharacterized protein</fullName>
    </submittedName>
</protein>
<proteinExistence type="inferred from homology"/>
<dbReference type="EMBL" id="LRBV02000009">
    <property type="status" value="NOT_ANNOTATED_CDS"/>
    <property type="molecule type" value="Genomic_DNA"/>
</dbReference>
<dbReference type="PANTHER" id="PTHR31642:SF217">
    <property type="entry name" value="OMEGA-HYDROXYPALMITATE O-FERULOYL TRANSFERASE-LIKE ISOFORM X1"/>
    <property type="match status" value="1"/>
</dbReference>
<dbReference type="OMA" id="NCATSTM"/>